<dbReference type="SUPFAM" id="SSF103473">
    <property type="entry name" value="MFS general substrate transporter"/>
    <property type="match status" value="1"/>
</dbReference>
<dbReference type="NCBIfam" id="TIGR00711">
    <property type="entry name" value="efflux_EmrB"/>
    <property type="match status" value="1"/>
</dbReference>
<evidence type="ECO:0000256" key="2">
    <source>
        <dbReference type="ARBA" id="ARBA00022448"/>
    </source>
</evidence>
<dbReference type="EMBL" id="JAGSGD010000001">
    <property type="protein sequence ID" value="MBR7619837.1"/>
    <property type="molecule type" value="Genomic_DNA"/>
</dbReference>
<feature type="transmembrane region" description="Helical" evidence="7">
    <location>
        <begin position="368"/>
        <end position="391"/>
    </location>
</feature>
<evidence type="ECO:0000259" key="8">
    <source>
        <dbReference type="PROSITE" id="PS50850"/>
    </source>
</evidence>
<dbReference type="RefSeq" id="WP_215340318.1">
    <property type="nucleotide sequence ID" value="NZ_JAGSGD010000001.1"/>
</dbReference>
<feature type="transmembrane region" description="Helical" evidence="7">
    <location>
        <begin position="61"/>
        <end position="80"/>
    </location>
</feature>
<feature type="transmembrane region" description="Helical" evidence="7">
    <location>
        <begin position="92"/>
        <end position="111"/>
    </location>
</feature>
<evidence type="ECO:0000313" key="10">
    <source>
        <dbReference type="Proteomes" id="UP000622580"/>
    </source>
</evidence>
<gene>
    <name evidence="9" type="ORF">JKL49_10595</name>
</gene>
<dbReference type="Gene3D" id="1.20.1720.10">
    <property type="entry name" value="Multidrug resistance protein D"/>
    <property type="match status" value="1"/>
</dbReference>
<dbReference type="InterPro" id="IPR036259">
    <property type="entry name" value="MFS_trans_sf"/>
</dbReference>
<feature type="transmembrane region" description="Helical" evidence="7">
    <location>
        <begin position="451"/>
        <end position="470"/>
    </location>
</feature>
<feature type="transmembrane region" description="Helical" evidence="7">
    <location>
        <begin position="117"/>
        <end position="139"/>
    </location>
</feature>
<keyword evidence="2" id="KW-0813">Transport</keyword>
<dbReference type="PANTHER" id="PTHR42718">
    <property type="entry name" value="MAJOR FACILITATOR SUPERFAMILY MULTIDRUG TRANSPORTER MFSC"/>
    <property type="match status" value="1"/>
</dbReference>
<feature type="transmembrane region" description="Helical" evidence="7">
    <location>
        <begin position="211"/>
        <end position="231"/>
    </location>
</feature>
<dbReference type="PROSITE" id="PS50850">
    <property type="entry name" value="MFS"/>
    <property type="match status" value="1"/>
</dbReference>
<feature type="transmembrane region" description="Helical" evidence="7">
    <location>
        <begin position="343"/>
        <end position="362"/>
    </location>
</feature>
<keyword evidence="10" id="KW-1185">Reference proteome</keyword>
<evidence type="ECO:0000313" key="9">
    <source>
        <dbReference type="EMBL" id="MBR7619837.1"/>
    </source>
</evidence>
<evidence type="ECO:0000256" key="7">
    <source>
        <dbReference type="SAM" id="Phobius"/>
    </source>
</evidence>
<feature type="domain" description="Major facilitator superfamily (MFS) profile" evidence="8">
    <location>
        <begin position="26"/>
        <end position="474"/>
    </location>
</feature>
<dbReference type="Pfam" id="PF07690">
    <property type="entry name" value="MFS_1"/>
    <property type="match status" value="1"/>
</dbReference>
<keyword evidence="3" id="KW-1003">Cell membrane</keyword>
<comment type="subcellular location">
    <subcellularLocation>
        <location evidence="1">Cell membrane</location>
        <topology evidence="1">Multi-pass membrane protein</topology>
    </subcellularLocation>
</comment>
<feature type="transmembrane region" description="Helical" evidence="7">
    <location>
        <begin position="237"/>
        <end position="257"/>
    </location>
</feature>
<evidence type="ECO:0000256" key="3">
    <source>
        <dbReference type="ARBA" id="ARBA00022475"/>
    </source>
</evidence>
<keyword evidence="5 7" id="KW-1133">Transmembrane helix</keyword>
<dbReference type="AlphaFoldDB" id="A0A941D1G1"/>
<feature type="transmembrane region" description="Helical" evidence="7">
    <location>
        <begin position="278"/>
        <end position="299"/>
    </location>
</feature>
<dbReference type="GO" id="GO:0022857">
    <property type="term" value="F:transmembrane transporter activity"/>
    <property type="evidence" value="ECO:0007669"/>
    <property type="project" value="InterPro"/>
</dbReference>
<proteinExistence type="predicted"/>
<evidence type="ECO:0000256" key="6">
    <source>
        <dbReference type="ARBA" id="ARBA00023136"/>
    </source>
</evidence>
<dbReference type="InterPro" id="IPR020846">
    <property type="entry name" value="MFS_dom"/>
</dbReference>
<feature type="transmembrane region" description="Helical" evidence="7">
    <location>
        <begin position="311"/>
        <end position="331"/>
    </location>
</feature>
<name>A0A941D1G1_9CAUL</name>
<keyword evidence="4 7" id="KW-0812">Transmembrane</keyword>
<feature type="transmembrane region" description="Helical" evidence="7">
    <location>
        <begin position="178"/>
        <end position="199"/>
    </location>
</feature>
<evidence type="ECO:0000256" key="1">
    <source>
        <dbReference type="ARBA" id="ARBA00004651"/>
    </source>
</evidence>
<dbReference type="InterPro" id="IPR011701">
    <property type="entry name" value="MFS"/>
</dbReference>
<organism evidence="9 10">
    <name type="scientific">Phenylobacterium glaciei</name>
    <dbReference type="NCBI Taxonomy" id="2803784"/>
    <lineage>
        <taxon>Bacteria</taxon>
        <taxon>Pseudomonadati</taxon>
        <taxon>Pseudomonadota</taxon>
        <taxon>Alphaproteobacteria</taxon>
        <taxon>Caulobacterales</taxon>
        <taxon>Caulobacteraceae</taxon>
        <taxon>Phenylobacterium</taxon>
    </lineage>
</organism>
<reference evidence="9" key="1">
    <citation type="submission" date="2021-04" db="EMBL/GenBank/DDBJ databases">
        <title>Draft genome assembly of strain Phenylobacterium sp. 20VBR1 using MiniION and Illumina platforms.</title>
        <authorList>
            <person name="Thomas F.A."/>
            <person name="Krishnan K.P."/>
            <person name="Sinha R.K."/>
        </authorList>
    </citation>
    <scope>NUCLEOTIDE SEQUENCE</scope>
    <source>
        <strain evidence="9">20VBR1</strain>
    </source>
</reference>
<accession>A0A941D1G1</accession>
<dbReference type="CDD" id="cd17321">
    <property type="entry name" value="MFS_MMR_MDR_like"/>
    <property type="match status" value="1"/>
</dbReference>
<feature type="transmembrane region" description="Helical" evidence="7">
    <location>
        <begin position="151"/>
        <end position="172"/>
    </location>
</feature>
<sequence length="489" mass="48773">MTQTPCDRGVLAAVVSYPGAHGGGLVLAGTVLGSSLAFIDGSAVNLTIPVIQQQLGGGAAAAQWIMNAYLLFLSALVLVGGAAGDRYGRKRVFVTGVILFTGASVCCGLSPNLPLLITARAVQGIGAALLVPASLAILGASFDKQARGRAVGIWAGAGGLTSALGPVLGGWLTDAVSWRAVFLINVPLAALAIGFILIGAKESKVAKTGPLDALGALTVTLGLAAVTWSLTEAPERGLTLLPVAALVLGLLALAAFLRIEQTAAFPMVPLQLFKSKTFSGANGLTLLLYAAFSGALFLLPFQLIRVHGYPAASAGAALLPLSVGLAVLSPLAGGFSARVGPRVMLGGGPLLVAVGFALLALLADEPNYWRGVFPGLATLAIGMGLAVAPLTDAVLGAVDDAYEGAAAGINNAVARVAGLLAVALVGFVLVAPSGASTTQANAVIASGYRTAMIAAAVLAALAGGIGFVTGPPRQMTAPSPRKRAISPDE</sequence>
<evidence type="ECO:0000256" key="4">
    <source>
        <dbReference type="ARBA" id="ARBA00022692"/>
    </source>
</evidence>
<dbReference type="InterPro" id="IPR004638">
    <property type="entry name" value="EmrB-like"/>
</dbReference>
<dbReference type="Proteomes" id="UP000622580">
    <property type="component" value="Unassembled WGS sequence"/>
</dbReference>
<dbReference type="GO" id="GO:0005886">
    <property type="term" value="C:plasma membrane"/>
    <property type="evidence" value="ECO:0007669"/>
    <property type="project" value="UniProtKB-SubCell"/>
</dbReference>
<dbReference type="PANTHER" id="PTHR42718:SF42">
    <property type="entry name" value="EXPORT PROTEIN"/>
    <property type="match status" value="1"/>
</dbReference>
<feature type="transmembrane region" description="Helical" evidence="7">
    <location>
        <begin position="412"/>
        <end position="431"/>
    </location>
</feature>
<evidence type="ECO:0000256" key="5">
    <source>
        <dbReference type="ARBA" id="ARBA00022989"/>
    </source>
</evidence>
<protein>
    <submittedName>
        <fullName evidence="9">MFS transporter</fullName>
    </submittedName>
</protein>
<keyword evidence="6 7" id="KW-0472">Membrane</keyword>
<dbReference type="Gene3D" id="1.20.1250.20">
    <property type="entry name" value="MFS general substrate transporter like domains"/>
    <property type="match status" value="1"/>
</dbReference>
<comment type="caution">
    <text evidence="9">The sequence shown here is derived from an EMBL/GenBank/DDBJ whole genome shotgun (WGS) entry which is preliminary data.</text>
</comment>